<dbReference type="AlphaFoldDB" id="A0A7W7RPE2"/>
<protein>
    <submittedName>
        <fullName evidence="8">Glutamate/tyrosine decarboxylase-like PLP-dependent enzyme</fullName>
    </submittedName>
</protein>
<evidence type="ECO:0000256" key="6">
    <source>
        <dbReference type="PIRSR" id="PIRSR602129-50"/>
    </source>
</evidence>
<dbReference type="GO" id="GO:0030170">
    <property type="term" value="F:pyridoxal phosphate binding"/>
    <property type="evidence" value="ECO:0007669"/>
    <property type="project" value="InterPro"/>
</dbReference>
<dbReference type="PANTHER" id="PTHR11999:SF70">
    <property type="entry name" value="MIP05841P"/>
    <property type="match status" value="1"/>
</dbReference>
<proteinExistence type="inferred from homology"/>
<comment type="cofactor">
    <cofactor evidence="1 6 7">
        <name>pyridoxal 5'-phosphate</name>
        <dbReference type="ChEBI" id="CHEBI:597326"/>
    </cofactor>
</comment>
<organism evidence="8 9">
    <name type="scientific">Lipingzhangella halophila</name>
    <dbReference type="NCBI Taxonomy" id="1783352"/>
    <lineage>
        <taxon>Bacteria</taxon>
        <taxon>Bacillati</taxon>
        <taxon>Actinomycetota</taxon>
        <taxon>Actinomycetes</taxon>
        <taxon>Streptosporangiales</taxon>
        <taxon>Nocardiopsidaceae</taxon>
        <taxon>Lipingzhangella</taxon>
    </lineage>
</organism>
<comment type="similarity">
    <text evidence="2 7">Belongs to the group II decarboxylase family.</text>
</comment>
<keyword evidence="3" id="KW-0210">Decarboxylase</keyword>
<dbReference type="RefSeq" id="WP_221446375.1">
    <property type="nucleotide sequence ID" value="NZ_JACHJT010000002.1"/>
</dbReference>
<dbReference type="InterPro" id="IPR015424">
    <property type="entry name" value="PyrdxlP-dep_Trfase"/>
</dbReference>
<evidence type="ECO:0000256" key="2">
    <source>
        <dbReference type="ARBA" id="ARBA00009533"/>
    </source>
</evidence>
<evidence type="ECO:0000256" key="1">
    <source>
        <dbReference type="ARBA" id="ARBA00001933"/>
    </source>
</evidence>
<sequence>MREALARRPPEEGSDDAQVIDELVRDSQAGVLASAGGRFFGWVIGGGIPAALAADWLTSTWDQNAALYACGPAVAIIEEITGDWLKQLLRLPPEASFAFTTGAQQAHVTALAAARTKILAGRGWNVERQGLMGAPAVRVLTSGHHHASIERAVRLLGLGTDCLHATEADECGRLDLVSLQRHLAEQDTPTIVCLQAGEINTGAFDSFTEACRLAHDHGAWVHVDGAFGLWAGVSERYRHLLAGVEHADSWTTDGHKWLNVPFDSGFAFVRHPDAHRTAMCTRASYLIHADDAGNGAATRSARDQIDWNPEWSRRARAVPVYAAIRALGRHGIAEVVERCSDRAYRLATRIGALEGAEPLVTPQINQGLVRFLAADGNHDARTEQVIEHVQQSGEAWFGATTWNGMRAMRISVVNWQTDDKDIDRAITAVRKAVDAQAHRP</sequence>
<dbReference type="InterPro" id="IPR010977">
    <property type="entry name" value="Aromatic_deC"/>
</dbReference>
<dbReference type="EMBL" id="JACHJT010000002">
    <property type="protein sequence ID" value="MBB4935141.1"/>
    <property type="molecule type" value="Genomic_DNA"/>
</dbReference>
<evidence type="ECO:0000256" key="7">
    <source>
        <dbReference type="RuleBase" id="RU000382"/>
    </source>
</evidence>
<dbReference type="GO" id="GO:0019752">
    <property type="term" value="P:carboxylic acid metabolic process"/>
    <property type="evidence" value="ECO:0007669"/>
    <property type="project" value="InterPro"/>
</dbReference>
<keyword evidence="4 6" id="KW-0663">Pyridoxal phosphate</keyword>
<feature type="modified residue" description="N6-(pyridoxal phosphate)lysine" evidence="6">
    <location>
        <position position="256"/>
    </location>
</feature>
<evidence type="ECO:0000313" key="8">
    <source>
        <dbReference type="EMBL" id="MBB4935141.1"/>
    </source>
</evidence>
<evidence type="ECO:0000256" key="5">
    <source>
        <dbReference type="ARBA" id="ARBA00023239"/>
    </source>
</evidence>
<gene>
    <name evidence="8" type="ORF">F4561_006035</name>
</gene>
<evidence type="ECO:0000313" key="9">
    <source>
        <dbReference type="Proteomes" id="UP000523007"/>
    </source>
</evidence>
<dbReference type="Gene3D" id="3.40.640.10">
    <property type="entry name" value="Type I PLP-dependent aspartate aminotransferase-like (Major domain)"/>
    <property type="match status" value="1"/>
</dbReference>
<accession>A0A7W7RPE2</accession>
<dbReference type="InterPro" id="IPR015422">
    <property type="entry name" value="PyrdxlP-dep_Trfase_small"/>
</dbReference>
<dbReference type="Proteomes" id="UP000523007">
    <property type="component" value="Unassembled WGS sequence"/>
</dbReference>
<dbReference type="SUPFAM" id="SSF53383">
    <property type="entry name" value="PLP-dependent transferases"/>
    <property type="match status" value="1"/>
</dbReference>
<dbReference type="InterPro" id="IPR002129">
    <property type="entry name" value="PyrdxlP-dep_de-COase"/>
</dbReference>
<evidence type="ECO:0000256" key="3">
    <source>
        <dbReference type="ARBA" id="ARBA00022793"/>
    </source>
</evidence>
<dbReference type="InterPro" id="IPR015421">
    <property type="entry name" value="PyrdxlP-dep_Trfase_major"/>
</dbReference>
<dbReference type="PANTHER" id="PTHR11999">
    <property type="entry name" value="GROUP II PYRIDOXAL-5-PHOSPHATE DECARBOXYLASE"/>
    <property type="match status" value="1"/>
</dbReference>
<comment type="caution">
    <text evidence="8">The sequence shown here is derived from an EMBL/GenBank/DDBJ whole genome shotgun (WGS) entry which is preliminary data.</text>
</comment>
<dbReference type="Pfam" id="PF00282">
    <property type="entry name" value="Pyridoxal_deC"/>
    <property type="match status" value="1"/>
</dbReference>
<dbReference type="GO" id="GO:0004058">
    <property type="term" value="F:aromatic-L-amino-acid decarboxylase activity"/>
    <property type="evidence" value="ECO:0007669"/>
    <property type="project" value="UniProtKB-ARBA"/>
</dbReference>
<reference evidence="8 9" key="1">
    <citation type="submission" date="2020-08" db="EMBL/GenBank/DDBJ databases">
        <title>Sequencing the genomes of 1000 actinobacteria strains.</title>
        <authorList>
            <person name="Klenk H.-P."/>
        </authorList>
    </citation>
    <scope>NUCLEOTIDE SEQUENCE [LARGE SCALE GENOMIC DNA]</scope>
    <source>
        <strain evidence="8 9">DSM 102030</strain>
    </source>
</reference>
<keyword evidence="9" id="KW-1185">Reference proteome</keyword>
<name>A0A7W7RPE2_9ACTN</name>
<dbReference type="Gene3D" id="3.90.1150.10">
    <property type="entry name" value="Aspartate Aminotransferase, domain 1"/>
    <property type="match status" value="1"/>
</dbReference>
<keyword evidence="5 7" id="KW-0456">Lyase</keyword>
<evidence type="ECO:0000256" key="4">
    <source>
        <dbReference type="ARBA" id="ARBA00022898"/>
    </source>
</evidence>